<dbReference type="GO" id="GO:0006753">
    <property type="term" value="P:nucleoside phosphate metabolic process"/>
    <property type="evidence" value="ECO:0007669"/>
    <property type="project" value="TreeGrafter"/>
</dbReference>
<dbReference type="RefSeq" id="WP_321199549.1">
    <property type="nucleotide sequence ID" value="NZ_AP023321.1"/>
</dbReference>
<dbReference type="PANTHER" id="PTHR11839">
    <property type="entry name" value="UDP/ADP-SUGAR PYROPHOSPHATASE"/>
    <property type="match status" value="1"/>
</dbReference>
<evidence type="ECO:0000313" key="5">
    <source>
        <dbReference type="Proteomes" id="UP000593890"/>
    </source>
</evidence>
<name>A0A7I8D2A1_9FIRM</name>
<feature type="domain" description="Nudix hydrolase" evidence="3">
    <location>
        <begin position="40"/>
        <end position="174"/>
    </location>
</feature>
<reference evidence="5" key="1">
    <citation type="submission" date="2020-07" db="EMBL/GenBank/DDBJ databases">
        <title>Complete genome sequencing of Clostridia bacterium strain 12CBH8.</title>
        <authorList>
            <person name="Sakamoto M."/>
            <person name="Murakami T."/>
            <person name="Mori H."/>
        </authorList>
    </citation>
    <scope>NUCLEOTIDE SEQUENCE [LARGE SCALE GENOMIC DNA]</scope>
    <source>
        <strain evidence="5">12CBH8</strain>
    </source>
</reference>
<organism evidence="4 5">
    <name type="scientific">Solibaculum mannosilyticum</name>
    <dbReference type="NCBI Taxonomy" id="2780922"/>
    <lineage>
        <taxon>Bacteria</taxon>
        <taxon>Bacillati</taxon>
        <taxon>Bacillota</taxon>
        <taxon>Clostridia</taxon>
        <taxon>Eubacteriales</taxon>
        <taxon>Oscillospiraceae</taxon>
        <taxon>Solibaculum</taxon>
    </lineage>
</organism>
<dbReference type="GO" id="GO:0005829">
    <property type="term" value="C:cytosol"/>
    <property type="evidence" value="ECO:0007669"/>
    <property type="project" value="TreeGrafter"/>
</dbReference>
<sequence length="182" mass="20425">MMDLTEKTVSQEYPYKGRIINMRVDQILLPNGQPASREVVEHPGGVCIAALTDEDEVLFVRQFRYPYHEVVLEVPAGKRSPGEDPLECGKRELKEETGACADQYLSLGTLYPSPGYCEEVIYLYACRITSSGESCPDDDEFLEVERIPLDKAVEMVLQNQISDAKTQVCILKLALLHSRGKI</sequence>
<protein>
    <submittedName>
        <fullName evidence="4">ADP-ribose pyrophosphatase</fullName>
    </submittedName>
</protein>
<dbReference type="EMBL" id="AP023321">
    <property type="protein sequence ID" value="BCI59373.1"/>
    <property type="molecule type" value="Genomic_DNA"/>
</dbReference>
<dbReference type="Pfam" id="PF00293">
    <property type="entry name" value="NUDIX"/>
    <property type="match status" value="1"/>
</dbReference>
<dbReference type="Proteomes" id="UP000593890">
    <property type="component" value="Chromosome"/>
</dbReference>
<dbReference type="PROSITE" id="PS51462">
    <property type="entry name" value="NUDIX"/>
    <property type="match status" value="1"/>
</dbReference>
<evidence type="ECO:0000256" key="1">
    <source>
        <dbReference type="ARBA" id="ARBA00001946"/>
    </source>
</evidence>
<dbReference type="Gene3D" id="3.90.79.10">
    <property type="entry name" value="Nucleoside Triphosphate Pyrophosphohydrolase"/>
    <property type="match status" value="1"/>
</dbReference>
<dbReference type="SUPFAM" id="SSF55811">
    <property type="entry name" value="Nudix"/>
    <property type="match status" value="1"/>
</dbReference>
<dbReference type="KEGG" id="sman:C12CBH8_00120"/>
<evidence type="ECO:0000259" key="3">
    <source>
        <dbReference type="PROSITE" id="PS51462"/>
    </source>
</evidence>
<dbReference type="AlphaFoldDB" id="A0A7I8D2A1"/>
<evidence type="ECO:0000256" key="2">
    <source>
        <dbReference type="ARBA" id="ARBA00022801"/>
    </source>
</evidence>
<dbReference type="InterPro" id="IPR000086">
    <property type="entry name" value="NUDIX_hydrolase_dom"/>
</dbReference>
<keyword evidence="5" id="KW-1185">Reference proteome</keyword>
<dbReference type="PANTHER" id="PTHR11839:SF18">
    <property type="entry name" value="NUDIX HYDROLASE DOMAIN-CONTAINING PROTEIN"/>
    <property type="match status" value="1"/>
</dbReference>
<proteinExistence type="predicted"/>
<accession>A0A7I8D2A1</accession>
<evidence type="ECO:0000313" key="4">
    <source>
        <dbReference type="EMBL" id="BCI59373.1"/>
    </source>
</evidence>
<dbReference type="FunFam" id="3.90.79.10:FF:000024">
    <property type="entry name" value="ADP-ribose pyrophosphatase"/>
    <property type="match status" value="1"/>
</dbReference>
<comment type="cofactor">
    <cofactor evidence="1">
        <name>Mg(2+)</name>
        <dbReference type="ChEBI" id="CHEBI:18420"/>
    </cofactor>
</comment>
<dbReference type="GO" id="GO:0019693">
    <property type="term" value="P:ribose phosphate metabolic process"/>
    <property type="evidence" value="ECO:0007669"/>
    <property type="project" value="TreeGrafter"/>
</dbReference>
<keyword evidence="2" id="KW-0378">Hydrolase</keyword>
<dbReference type="GO" id="GO:0016787">
    <property type="term" value="F:hydrolase activity"/>
    <property type="evidence" value="ECO:0007669"/>
    <property type="project" value="UniProtKB-KW"/>
</dbReference>
<gene>
    <name evidence="4" type="ORF">C12CBH8_00120</name>
</gene>
<dbReference type="InterPro" id="IPR015797">
    <property type="entry name" value="NUDIX_hydrolase-like_dom_sf"/>
</dbReference>